<organism evidence="3 4">
    <name type="scientific">Thelephora terrestris</name>
    <dbReference type="NCBI Taxonomy" id="56493"/>
    <lineage>
        <taxon>Eukaryota</taxon>
        <taxon>Fungi</taxon>
        <taxon>Dikarya</taxon>
        <taxon>Basidiomycota</taxon>
        <taxon>Agaricomycotina</taxon>
        <taxon>Agaricomycetes</taxon>
        <taxon>Thelephorales</taxon>
        <taxon>Thelephoraceae</taxon>
        <taxon>Thelephora</taxon>
    </lineage>
</organism>
<keyword evidence="1" id="KW-0175">Coiled coil</keyword>
<sequence>MPRASTQIPTRHSTSNSPVQETNYNIDRFTHARNDRSRPYPTLGSVLDRSATADPTKGFPDLGFRDFIQASRRVSWRKLAWIETNPYTAELLGHGVKFVTETNETFNSVLNASVVHTSNVSVMLMDEIAHVNERVDGRHEEIKKLEKDCLGFQEWTLKTEDEQEQQGMAIDWLKGRKFGSGGEVVTLKDLIRGLVAQTNLIPSLVDQVGRLEDDRVRLTRRVSELTREVRDLQRRCNELEVRVEEEELDIPEQAESPPAHLTIQYENRLIPIVLSR</sequence>
<dbReference type="Proteomes" id="UP000736335">
    <property type="component" value="Unassembled WGS sequence"/>
</dbReference>
<name>A0A9P6HNA3_9AGAM</name>
<feature type="compositionally biased region" description="Basic and acidic residues" evidence="2">
    <location>
        <begin position="28"/>
        <end position="38"/>
    </location>
</feature>
<accession>A0A9P6HNA3</accession>
<comment type="caution">
    <text evidence="3">The sequence shown here is derived from an EMBL/GenBank/DDBJ whole genome shotgun (WGS) entry which is preliminary data.</text>
</comment>
<keyword evidence="4" id="KW-1185">Reference proteome</keyword>
<feature type="region of interest" description="Disordered" evidence="2">
    <location>
        <begin position="1"/>
        <end position="51"/>
    </location>
</feature>
<evidence type="ECO:0000256" key="1">
    <source>
        <dbReference type="SAM" id="Coils"/>
    </source>
</evidence>
<feature type="compositionally biased region" description="Polar residues" evidence="2">
    <location>
        <begin position="1"/>
        <end position="25"/>
    </location>
</feature>
<reference evidence="3" key="2">
    <citation type="submission" date="2020-11" db="EMBL/GenBank/DDBJ databases">
        <authorList>
            <consortium name="DOE Joint Genome Institute"/>
            <person name="Kuo A."/>
            <person name="Miyauchi S."/>
            <person name="Kiss E."/>
            <person name="Drula E."/>
            <person name="Kohler A."/>
            <person name="Sanchez-Garcia M."/>
            <person name="Andreopoulos B."/>
            <person name="Barry K.W."/>
            <person name="Bonito G."/>
            <person name="Buee M."/>
            <person name="Carver A."/>
            <person name="Chen C."/>
            <person name="Cichocki N."/>
            <person name="Clum A."/>
            <person name="Culley D."/>
            <person name="Crous P.W."/>
            <person name="Fauchery L."/>
            <person name="Girlanda M."/>
            <person name="Hayes R."/>
            <person name="Keri Z."/>
            <person name="Labutti K."/>
            <person name="Lipzen A."/>
            <person name="Lombard V."/>
            <person name="Magnuson J."/>
            <person name="Maillard F."/>
            <person name="Morin E."/>
            <person name="Murat C."/>
            <person name="Nolan M."/>
            <person name="Ohm R."/>
            <person name="Pangilinan J."/>
            <person name="Pereira M."/>
            <person name="Perotto S."/>
            <person name="Peter M."/>
            <person name="Riley R."/>
            <person name="Sitrit Y."/>
            <person name="Stielow B."/>
            <person name="Szollosi G."/>
            <person name="Zifcakova L."/>
            <person name="Stursova M."/>
            <person name="Spatafora J.W."/>
            <person name="Tedersoo L."/>
            <person name="Vaario L.-M."/>
            <person name="Yamada A."/>
            <person name="Yan M."/>
            <person name="Wang P."/>
            <person name="Xu J."/>
            <person name="Bruns T."/>
            <person name="Baldrian P."/>
            <person name="Vilgalys R."/>
            <person name="Henrissat B."/>
            <person name="Grigoriev I.V."/>
            <person name="Hibbett D."/>
            <person name="Nagy L.G."/>
            <person name="Martin F.M."/>
        </authorList>
    </citation>
    <scope>NUCLEOTIDE SEQUENCE</scope>
    <source>
        <strain evidence="3">UH-Tt-Lm1</strain>
    </source>
</reference>
<dbReference type="AlphaFoldDB" id="A0A9P6HNA3"/>
<protein>
    <submittedName>
        <fullName evidence="3">Uncharacterized protein</fullName>
    </submittedName>
</protein>
<evidence type="ECO:0000313" key="3">
    <source>
        <dbReference type="EMBL" id="KAF9790979.1"/>
    </source>
</evidence>
<dbReference type="EMBL" id="WIUZ02000002">
    <property type="protein sequence ID" value="KAF9790979.1"/>
    <property type="molecule type" value="Genomic_DNA"/>
</dbReference>
<evidence type="ECO:0000256" key="2">
    <source>
        <dbReference type="SAM" id="MobiDB-lite"/>
    </source>
</evidence>
<evidence type="ECO:0000313" key="4">
    <source>
        <dbReference type="Proteomes" id="UP000736335"/>
    </source>
</evidence>
<gene>
    <name evidence="3" type="ORF">BJ322DRAFT_1104632</name>
</gene>
<reference evidence="3" key="1">
    <citation type="journal article" date="2020" name="Nat. Commun.">
        <title>Large-scale genome sequencing of mycorrhizal fungi provides insights into the early evolution of symbiotic traits.</title>
        <authorList>
            <person name="Miyauchi S."/>
            <person name="Kiss E."/>
            <person name="Kuo A."/>
            <person name="Drula E."/>
            <person name="Kohler A."/>
            <person name="Sanchez-Garcia M."/>
            <person name="Morin E."/>
            <person name="Andreopoulos B."/>
            <person name="Barry K.W."/>
            <person name="Bonito G."/>
            <person name="Buee M."/>
            <person name="Carver A."/>
            <person name="Chen C."/>
            <person name="Cichocki N."/>
            <person name="Clum A."/>
            <person name="Culley D."/>
            <person name="Crous P.W."/>
            <person name="Fauchery L."/>
            <person name="Girlanda M."/>
            <person name="Hayes R.D."/>
            <person name="Keri Z."/>
            <person name="LaButti K."/>
            <person name="Lipzen A."/>
            <person name="Lombard V."/>
            <person name="Magnuson J."/>
            <person name="Maillard F."/>
            <person name="Murat C."/>
            <person name="Nolan M."/>
            <person name="Ohm R.A."/>
            <person name="Pangilinan J."/>
            <person name="Pereira M.F."/>
            <person name="Perotto S."/>
            <person name="Peter M."/>
            <person name="Pfister S."/>
            <person name="Riley R."/>
            <person name="Sitrit Y."/>
            <person name="Stielow J.B."/>
            <person name="Szollosi G."/>
            <person name="Zifcakova L."/>
            <person name="Stursova M."/>
            <person name="Spatafora J.W."/>
            <person name="Tedersoo L."/>
            <person name="Vaario L.M."/>
            <person name="Yamada A."/>
            <person name="Yan M."/>
            <person name="Wang P."/>
            <person name="Xu J."/>
            <person name="Bruns T."/>
            <person name="Baldrian P."/>
            <person name="Vilgalys R."/>
            <person name="Dunand C."/>
            <person name="Henrissat B."/>
            <person name="Grigoriev I.V."/>
            <person name="Hibbett D."/>
            <person name="Nagy L.G."/>
            <person name="Martin F.M."/>
        </authorList>
    </citation>
    <scope>NUCLEOTIDE SEQUENCE</scope>
    <source>
        <strain evidence="3">UH-Tt-Lm1</strain>
    </source>
</reference>
<feature type="coiled-coil region" evidence="1">
    <location>
        <begin position="208"/>
        <end position="249"/>
    </location>
</feature>
<proteinExistence type="predicted"/>